<organism evidence="2 3">
    <name type="scientific">Chryseotalea sanaruensis</name>
    <dbReference type="NCBI Taxonomy" id="2482724"/>
    <lineage>
        <taxon>Bacteria</taxon>
        <taxon>Pseudomonadati</taxon>
        <taxon>Bacteroidota</taxon>
        <taxon>Cytophagia</taxon>
        <taxon>Cytophagales</taxon>
        <taxon>Chryseotaleaceae</taxon>
        <taxon>Chryseotalea</taxon>
    </lineage>
</organism>
<evidence type="ECO:0000256" key="1">
    <source>
        <dbReference type="SAM" id="MobiDB-lite"/>
    </source>
</evidence>
<sequence length="209" mass="24180">MGLFSLFRRKPEESDERSDTISNSIVEEKVVGEYKQPDSEQVLPEIREEVFIEYEKPRKSTMNNSETGSEVNNLQTLYKFLEKSYEKEGYEDALVNPDTSYLKQNILKIQNELSLNIAKVKTYYSSHLRQINFHIETRKRNGMIEIVEELVTHRETIEEEINTVAIIESDAKNNEGLCSNLFLSYTRGFNNGFAAITYNKILGLSNDSE</sequence>
<dbReference type="AlphaFoldDB" id="A0A401U5F5"/>
<comment type="caution">
    <text evidence="2">The sequence shown here is derived from an EMBL/GenBank/DDBJ whole genome shotgun (WGS) entry which is preliminary data.</text>
</comment>
<evidence type="ECO:0000313" key="3">
    <source>
        <dbReference type="Proteomes" id="UP000288227"/>
    </source>
</evidence>
<dbReference type="RefSeq" id="WP_127120767.1">
    <property type="nucleotide sequence ID" value="NZ_BHXQ01000001.1"/>
</dbReference>
<dbReference type="OrthoDB" id="1097927at2"/>
<gene>
    <name evidence="2" type="ORF">SanaruYs_03270</name>
</gene>
<dbReference type="Proteomes" id="UP000288227">
    <property type="component" value="Unassembled WGS sequence"/>
</dbReference>
<accession>A0A401U5F5</accession>
<reference evidence="2 3" key="1">
    <citation type="submission" date="2018-11" db="EMBL/GenBank/DDBJ databases">
        <title>Chryseotalea sanarue gen. nov., sp., nov., a member of the family Cytophagaceae, isolated from a brackish lake in Hamamatsu Japan.</title>
        <authorList>
            <person name="Maejima Y."/>
            <person name="Iino T."/>
            <person name="Muraguchi Y."/>
            <person name="Fukuda K."/>
            <person name="Ohkuma M."/>
            <person name="Moriuchi R."/>
            <person name="Dohra H."/>
            <person name="Kimbara K."/>
            <person name="Shintani M."/>
        </authorList>
    </citation>
    <scope>NUCLEOTIDE SEQUENCE [LARGE SCALE GENOMIC DNA]</scope>
    <source>
        <strain evidence="2 3">Ys</strain>
    </source>
</reference>
<feature type="region of interest" description="Disordered" evidence="1">
    <location>
        <begin position="1"/>
        <end position="21"/>
    </location>
</feature>
<proteinExistence type="predicted"/>
<evidence type="ECO:0000313" key="2">
    <source>
        <dbReference type="EMBL" id="GCC50112.1"/>
    </source>
</evidence>
<dbReference type="EMBL" id="BHXQ01000001">
    <property type="protein sequence ID" value="GCC50112.1"/>
    <property type="molecule type" value="Genomic_DNA"/>
</dbReference>
<protein>
    <submittedName>
        <fullName evidence="2">Uncharacterized protein</fullName>
    </submittedName>
</protein>
<name>A0A401U5F5_9BACT</name>
<keyword evidence="3" id="KW-1185">Reference proteome</keyword>